<name>A0AA88D7Y6_FICCA</name>
<evidence type="ECO:0000313" key="4">
    <source>
        <dbReference type="Proteomes" id="UP001187192"/>
    </source>
</evidence>
<feature type="compositionally biased region" description="Basic and acidic residues" evidence="1">
    <location>
        <begin position="14"/>
        <end position="24"/>
    </location>
</feature>
<keyword evidence="4" id="KW-1185">Reference proteome</keyword>
<reference evidence="3" key="1">
    <citation type="submission" date="2023-07" db="EMBL/GenBank/DDBJ databases">
        <title>draft genome sequence of fig (Ficus carica).</title>
        <authorList>
            <person name="Takahashi T."/>
            <person name="Nishimura K."/>
        </authorList>
    </citation>
    <scope>NUCLEOTIDE SEQUENCE</scope>
</reference>
<organism evidence="3 4">
    <name type="scientific">Ficus carica</name>
    <name type="common">Common fig</name>
    <dbReference type="NCBI Taxonomy" id="3494"/>
    <lineage>
        <taxon>Eukaryota</taxon>
        <taxon>Viridiplantae</taxon>
        <taxon>Streptophyta</taxon>
        <taxon>Embryophyta</taxon>
        <taxon>Tracheophyta</taxon>
        <taxon>Spermatophyta</taxon>
        <taxon>Magnoliopsida</taxon>
        <taxon>eudicotyledons</taxon>
        <taxon>Gunneridae</taxon>
        <taxon>Pentapetalae</taxon>
        <taxon>rosids</taxon>
        <taxon>fabids</taxon>
        <taxon>Rosales</taxon>
        <taxon>Moraceae</taxon>
        <taxon>Ficeae</taxon>
        <taxon>Ficus</taxon>
    </lineage>
</organism>
<dbReference type="EMBL" id="BTGU01000030">
    <property type="protein sequence ID" value="GMN49268.1"/>
    <property type="molecule type" value="Genomic_DNA"/>
</dbReference>
<protein>
    <submittedName>
        <fullName evidence="3">Uncharacterized protein</fullName>
    </submittedName>
</protein>
<proteinExistence type="predicted"/>
<feature type="compositionally biased region" description="Polar residues" evidence="1">
    <location>
        <begin position="1"/>
        <end position="13"/>
    </location>
</feature>
<feature type="transmembrane region" description="Helical" evidence="2">
    <location>
        <begin position="134"/>
        <end position="154"/>
    </location>
</feature>
<keyword evidence="2" id="KW-1133">Transmembrane helix</keyword>
<evidence type="ECO:0000256" key="2">
    <source>
        <dbReference type="SAM" id="Phobius"/>
    </source>
</evidence>
<evidence type="ECO:0000256" key="1">
    <source>
        <dbReference type="SAM" id="MobiDB-lite"/>
    </source>
</evidence>
<dbReference type="AlphaFoldDB" id="A0AA88D7Y6"/>
<accession>A0AA88D7Y6</accession>
<gene>
    <name evidence="3" type="ORF">TIFTF001_018429</name>
</gene>
<keyword evidence="2" id="KW-0812">Transmembrane</keyword>
<dbReference type="Proteomes" id="UP001187192">
    <property type="component" value="Unassembled WGS sequence"/>
</dbReference>
<evidence type="ECO:0000313" key="3">
    <source>
        <dbReference type="EMBL" id="GMN49268.1"/>
    </source>
</evidence>
<comment type="caution">
    <text evidence="3">The sequence shown here is derived from an EMBL/GenBank/DDBJ whole genome shotgun (WGS) entry which is preliminary data.</text>
</comment>
<feature type="region of interest" description="Disordered" evidence="1">
    <location>
        <begin position="1"/>
        <end position="24"/>
    </location>
</feature>
<keyword evidence="2" id="KW-0472">Membrane</keyword>
<sequence>MSISATRPSLGSEQNRDSDIRFPKLRRGNGEHCEDVWHEEMSFGRMDLEGKQAIRLKDSTERYLLARCSINRFTSQSLIPNEFVHQNATDGDSVVYRAIAIWSRLRGVLQSLVPYAEDVLIARKICKINTKKKITYGSIVAVIFISSAIALQYAGQTENIETS</sequence>